<evidence type="ECO:0000313" key="1">
    <source>
        <dbReference type="EMBL" id="QDH86874.1"/>
    </source>
</evidence>
<protein>
    <submittedName>
        <fullName evidence="1">Uncharacterized protein</fullName>
    </submittedName>
</protein>
<proteinExistence type="predicted"/>
<organism evidence="1">
    <name type="scientific">Leviviridae sp</name>
    <dbReference type="NCBI Taxonomy" id="2027243"/>
    <lineage>
        <taxon>Viruses</taxon>
        <taxon>Riboviria</taxon>
        <taxon>Orthornavirae</taxon>
        <taxon>Lenarviricota</taxon>
        <taxon>Leviviricetes</taxon>
        <taxon>Norzivirales</taxon>
        <taxon>Fiersviridae</taxon>
    </lineage>
</organism>
<dbReference type="EMBL" id="MN032992">
    <property type="protein sequence ID" value="QDH86874.1"/>
    <property type="molecule type" value="Genomic_RNA"/>
</dbReference>
<name>A0A514CZT3_9VIRU</name>
<gene>
    <name evidence="1" type="ORF">H1BulkLitter4111_000004</name>
</gene>
<reference evidence="1" key="1">
    <citation type="submission" date="2019-05" db="EMBL/GenBank/DDBJ databases">
        <title>Metatranscriptomic reconstruction reveals RNA viruses with the potential to shape carbon cycling in soil.</title>
        <authorList>
            <person name="Starr E.P."/>
            <person name="Nuccio E."/>
            <person name="Pett-Ridge J."/>
            <person name="Banfield J.F."/>
            <person name="Firestone M.K."/>
        </authorList>
    </citation>
    <scope>NUCLEOTIDE SEQUENCE</scope>
    <source>
        <strain evidence="1">H1_Bulk_Litter_4_scaffold_111</strain>
    </source>
</reference>
<sequence length="103" mass="11954">MLHDPGESLYPVNLAFAMKVCRFANAELAAQDEWFGFRYVVDCNVHESFDPHCEVPIWDDVDETWLTTSDLLCRLTPENAAICRWPLGRVDRIRRNSLERNQG</sequence>
<accession>A0A514CZT3</accession>